<organism evidence="2 3">
    <name type="scientific">Stephania cephalantha</name>
    <dbReference type="NCBI Taxonomy" id="152367"/>
    <lineage>
        <taxon>Eukaryota</taxon>
        <taxon>Viridiplantae</taxon>
        <taxon>Streptophyta</taxon>
        <taxon>Embryophyta</taxon>
        <taxon>Tracheophyta</taxon>
        <taxon>Spermatophyta</taxon>
        <taxon>Magnoliopsida</taxon>
        <taxon>Ranunculales</taxon>
        <taxon>Menispermaceae</taxon>
        <taxon>Menispermoideae</taxon>
        <taxon>Cissampelideae</taxon>
        <taxon>Stephania</taxon>
    </lineage>
</organism>
<dbReference type="AlphaFoldDB" id="A0AAP0E2S2"/>
<accession>A0AAP0E2S2</accession>
<comment type="caution">
    <text evidence="2">The sequence shown here is derived from an EMBL/GenBank/DDBJ whole genome shotgun (WGS) entry which is preliminary data.</text>
</comment>
<name>A0AAP0E2S2_9MAGN</name>
<feature type="region of interest" description="Disordered" evidence="1">
    <location>
        <begin position="1"/>
        <end position="27"/>
    </location>
</feature>
<proteinExistence type="predicted"/>
<evidence type="ECO:0000313" key="3">
    <source>
        <dbReference type="Proteomes" id="UP001419268"/>
    </source>
</evidence>
<dbReference type="Proteomes" id="UP001419268">
    <property type="component" value="Unassembled WGS sequence"/>
</dbReference>
<evidence type="ECO:0000256" key="1">
    <source>
        <dbReference type="SAM" id="MobiDB-lite"/>
    </source>
</evidence>
<keyword evidence="3" id="KW-1185">Reference proteome</keyword>
<gene>
    <name evidence="2" type="ORF">Scep_030399</name>
</gene>
<evidence type="ECO:0000313" key="2">
    <source>
        <dbReference type="EMBL" id="KAK9083928.1"/>
    </source>
</evidence>
<dbReference type="EMBL" id="JBBNAG010000013">
    <property type="protein sequence ID" value="KAK9083928.1"/>
    <property type="molecule type" value="Genomic_DNA"/>
</dbReference>
<protein>
    <submittedName>
        <fullName evidence="2">Uncharacterized protein</fullName>
    </submittedName>
</protein>
<sequence length="112" mass="12597">MMRWGHSPDMDCQSVGDIVKPSRSSRPDSSLAIPLENLQFLGPLVQLHFDDISGRTRRSAFTRKHAIEWIFACGQDGGVQLPREYVEEGLSEDAQLDETSKGKDDELEESFT</sequence>
<feature type="region of interest" description="Disordered" evidence="1">
    <location>
        <begin position="88"/>
        <end position="112"/>
    </location>
</feature>
<reference evidence="2 3" key="1">
    <citation type="submission" date="2024-01" db="EMBL/GenBank/DDBJ databases">
        <title>Genome assemblies of Stephania.</title>
        <authorList>
            <person name="Yang L."/>
        </authorList>
    </citation>
    <scope>NUCLEOTIDE SEQUENCE [LARGE SCALE GENOMIC DNA]</scope>
    <source>
        <strain evidence="2">JXDWG</strain>
        <tissue evidence="2">Leaf</tissue>
    </source>
</reference>